<evidence type="ECO:0000256" key="1">
    <source>
        <dbReference type="SAM" id="MobiDB-lite"/>
    </source>
</evidence>
<dbReference type="AlphaFoldDB" id="A0A0A8ZLN7"/>
<feature type="region of interest" description="Disordered" evidence="1">
    <location>
        <begin position="24"/>
        <end position="43"/>
    </location>
</feature>
<name>A0A0A8ZLN7_ARUDO</name>
<keyword evidence="2" id="KW-0732">Signal</keyword>
<feature type="chain" id="PRO_5002042402" evidence="2">
    <location>
        <begin position="23"/>
        <end position="43"/>
    </location>
</feature>
<sequence length="43" mass="4509">MGPKCALMKYRAIFCLPCLCSAGSWSSRGGSNGCNLEGNSQLP</sequence>
<dbReference type="EMBL" id="GBRH01260260">
    <property type="protein sequence ID" value="JAD37635.1"/>
    <property type="molecule type" value="Transcribed_RNA"/>
</dbReference>
<proteinExistence type="predicted"/>
<reference evidence="3" key="2">
    <citation type="journal article" date="2015" name="Data Brief">
        <title>Shoot transcriptome of the giant reed, Arundo donax.</title>
        <authorList>
            <person name="Barrero R.A."/>
            <person name="Guerrero F.D."/>
            <person name="Moolhuijzen P."/>
            <person name="Goolsby J.A."/>
            <person name="Tidwell J."/>
            <person name="Bellgard S.E."/>
            <person name="Bellgard M.I."/>
        </authorList>
    </citation>
    <scope>NUCLEOTIDE SEQUENCE</scope>
    <source>
        <tissue evidence="3">Shoot tissue taken approximately 20 cm above the soil surface</tissue>
    </source>
</reference>
<organism evidence="3">
    <name type="scientific">Arundo donax</name>
    <name type="common">Giant reed</name>
    <name type="synonym">Donax arundinaceus</name>
    <dbReference type="NCBI Taxonomy" id="35708"/>
    <lineage>
        <taxon>Eukaryota</taxon>
        <taxon>Viridiplantae</taxon>
        <taxon>Streptophyta</taxon>
        <taxon>Embryophyta</taxon>
        <taxon>Tracheophyta</taxon>
        <taxon>Spermatophyta</taxon>
        <taxon>Magnoliopsida</taxon>
        <taxon>Liliopsida</taxon>
        <taxon>Poales</taxon>
        <taxon>Poaceae</taxon>
        <taxon>PACMAD clade</taxon>
        <taxon>Arundinoideae</taxon>
        <taxon>Arundineae</taxon>
        <taxon>Arundo</taxon>
    </lineage>
</organism>
<accession>A0A0A8ZLN7</accession>
<evidence type="ECO:0000313" key="3">
    <source>
        <dbReference type="EMBL" id="JAD37635.1"/>
    </source>
</evidence>
<reference evidence="3" key="1">
    <citation type="submission" date="2014-09" db="EMBL/GenBank/DDBJ databases">
        <authorList>
            <person name="Magalhaes I.L.F."/>
            <person name="Oliveira U."/>
            <person name="Santos F.R."/>
            <person name="Vidigal T.H.D.A."/>
            <person name="Brescovit A.D."/>
            <person name="Santos A.J."/>
        </authorList>
    </citation>
    <scope>NUCLEOTIDE SEQUENCE</scope>
    <source>
        <tissue evidence="3">Shoot tissue taken approximately 20 cm above the soil surface</tissue>
    </source>
</reference>
<feature type="signal peptide" evidence="2">
    <location>
        <begin position="1"/>
        <end position="22"/>
    </location>
</feature>
<protein>
    <submittedName>
        <fullName evidence="3">Uncharacterized protein</fullName>
    </submittedName>
</protein>
<evidence type="ECO:0000256" key="2">
    <source>
        <dbReference type="SAM" id="SignalP"/>
    </source>
</evidence>